<evidence type="ECO:0000256" key="13">
    <source>
        <dbReference type="ARBA" id="ARBA00022985"/>
    </source>
</evidence>
<reference evidence="22" key="4">
    <citation type="submission" date="2024-05" db="EMBL/GenBank/DDBJ databases">
        <title>Identification of Pectobacterium versatile causing blackleg of potato from New York State with a whole genome sequencing approach.</title>
        <authorList>
            <person name="Ma X."/>
            <person name="Swingle B."/>
        </authorList>
    </citation>
    <scope>NUCLEOTIDE SEQUENCE</scope>
    <source>
        <strain evidence="22">NY1588A</strain>
    </source>
</reference>
<dbReference type="PANTHER" id="PTHR33908">
    <property type="entry name" value="MANNOSYLTRANSFERASE YKCB-RELATED"/>
    <property type="match status" value="1"/>
</dbReference>
<dbReference type="Pfam" id="PF02366">
    <property type="entry name" value="PMT"/>
    <property type="match status" value="1"/>
</dbReference>
<evidence type="ECO:0000256" key="15">
    <source>
        <dbReference type="ARBA" id="ARBA00023098"/>
    </source>
</evidence>
<proteinExistence type="inferred from homology"/>
<keyword evidence="8 19" id="KW-0997">Cell inner membrane</keyword>
<evidence type="ECO:0000256" key="19">
    <source>
        <dbReference type="HAMAP-Rule" id="MF_01165"/>
    </source>
</evidence>
<evidence type="ECO:0000256" key="3">
    <source>
        <dbReference type="ARBA" id="ARBA00010814"/>
    </source>
</evidence>
<dbReference type="NCBIfam" id="NF009784">
    <property type="entry name" value="PRK13279.1"/>
    <property type="match status" value="1"/>
</dbReference>
<reference evidence="24" key="3">
    <citation type="submission" date="2023-07" db="EMBL/GenBank/DDBJ databases">
        <title>Identification of Pectobacterium versatile causing blackleg of potato from New York State with a whole genome sequencing approach.</title>
        <authorList>
            <person name="Ma X."/>
            <person name="Swingle B."/>
        </authorList>
    </citation>
    <scope>NUCLEOTIDE SEQUENCE [LARGE SCALE GENOMIC DNA]</scope>
    <source>
        <strain evidence="24">NY1588A</strain>
    </source>
</reference>
<keyword evidence="13 19" id="KW-0448">Lipopolysaccharide biosynthesis</keyword>
<dbReference type="GO" id="GO:0010041">
    <property type="term" value="P:response to iron(III) ion"/>
    <property type="evidence" value="ECO:0007669"/>
    <property type="project" value="TreeGrafter"/>
</dbReference>
<keyword evidence="6 19" id="KW-1003">Cell membrane</keyword>
<dbReference type="KEGG" id="pec:W5S_1260"/>
<dbReference type="HOGENOM" id="CLU_019200_2_1_6"/>
<dbReference type="GO" id="GO:0009103">
    <property type="term" value="P:lipopolysaccharide biosynthetic process"/>
    <property type="evidence" value="ECO:0007669"/>
    <property type="project" value="UniProtKB-KW"/>
</dbReference>
<evidence type="ECO:0000256" key="9">
    <source>
        <dbReference type="ARBA" id="ARBA00022556"/>
    </source>
</evidence>
<dbReference type="RefSeq" id="WP_014699046.1">
    <property type="nucleotide sequence ID" value="NC_017845.1"/>
</dbReference>
<accession>A0A0H3I5X3</accession>
<keyword evidence="7 19" id="KW-0444">Lipid biosynthesis</keyword>
<evidence type="ECO:0000256" key="4">
    <source>
        <dbReference type="ARBA" id="ARBA00012056"/>
    </source>
</evidence>
<dbReference type="EMBL" id="CP003415">
    <property type="protein sequence ID" value="AFI89361.1"/>
    <property type="molecule type" value="Genomic_DNA"/>
</dbReference>
<evidence type="ECO:0000256" key="14">
    <source>
        <dbReference type="ARBA" id="ARBA00022989"/>
    </source>
</evidence>
<evidence type="ECO:0000313" key="23">
    <source>
        <dbReference type="Proteomes" id="UP000008044"/>
    </source>
</evidence>
<feature type="domain" description="ArnT-like N-terminal" evidence="20">
    <location>
        <begin position="12"/>
        <end position="240"/>
    </location>
</feature>
<evidence type="ECO:0000256" key="5">
    <source>
        <dbReference type="ARBA" id="ARBA00015532"/>
    </source>
</evidence>
<keyword evidence="12 19" id="KW-0812">Transmembrane</keyword>
<gene>
    <name evidence="19 22" type="primary">arnT</name>
    <name evidence="21" type="ordered locus">W5S_1260</name>
    <name evidence="22" type="ORF">F6Q06_20720</name>
</gene>
<dbReference type="Proteomes" id="UP001194579">
    <property type="component" value="Unassembled WGS sequence"/>
</dbReference>
<comment type="similarity">
    <text evidence="3 19">Belongs to the glycosyltransferase 83 family.</text>
</comment>
<evidence type="ECO:0000256" key="8">
    <source>
        <dbReference type="ARBA" id="ARBA00022519"/>
    </source>
</evidence>
<comment type="pathway">
    <text evidence="2 19">Lipopolysaccharide metabolism; 4-amino-4-deoxy-beta-L-arabinose-lipid A biosynthesis.</text>
</comment>
<feature type="transmembrane region" description="Helical" evidence="19">
    <location>
        <begin position="318"/>
        <end position="339"/>
    </location>
</feature>
<name>A0A0H3I5X3_PECPM</name>
<dbReference type="GO" id="GO:0009245">
    <property type="term" value="P:lipid A biosynthetic process"/>
    <property type="evidence" value="ECO:0007669"/>
    <property type="project" value="UniProtKB-UniRule"/>
</dbReference>
<evidence type="ECO:0000256" key="7">
    <source>
        <dbReference type="ARBA" id="ARBA00022516"/>
    </source>
</evidence>
<dbReference type="EC" id="2.4.2.43" evidence="4 19"/>
<keyword evidence="10 19" id="KW-0328">Glycosyltransferase</keyword>
<dbReference type="UniPathway" id="UPA00037"/>
<protein>
    <recommendedName>
        <fullName evidence="5 19">Undecaprenyl phosphate-alpha-4-amino-4-deoxy-L-arabinose arabinosyl transferase</fullName>
        <ecNumber evidence="4 19">2.4.2.43</ecNumber>
    </recommendedName>
    <alternativeName>
        <fullName evidence="19">4-amino-4-deoxy-L-arabinose lipid A transferase</fullName>
    </alternativeName>
    <alternativeName>
        <fullName evidence="19">Lipid IV(A) 4-amino-4-deoxy-L-arabinosyltransferase</fullName>
    </alternativeName>
    <alternativeName>
        <fullName evidence="19">Undecaprenyl phosphate-alpha-L-Ara4N transferase</fullName>
    </alternativeName>
</protein>
<dbReference type="GO" id="GO:0000030">
    <property type="term" value="F:mannosyltransferase activity"/>
    <property type="evidence" value="ECO:0007669"/>
    <property type="project" value="InterPro"/>
</dbReference>
<evidence type="ECO:0000256" key="11">
    <source>
        <dbReference type="ARBA" id="ARBA00022679"/>
    </source>
</evidence>
<comment type="function">
    <text evidence="17 19">Catalyzes the transfer of the L-Ara4N moiety of the glycolipid undecaprenyl phosphate-alpha-L-Ara4N to lipid A. The modified arabinose is attached to lipid A and is required for resistance to polymyxin and cationic antimicrobial peptides.</text>
</comment>
<evidence type="ECO:0000256" key="17">
    <source>
        <dbReference type="ARBA" id="ARBA00025446"/>
    </source>
</evidence>
<feature type="transmembrane region" description="Helical" evidence="19">
    <location>
        <begin position="84"/>
        <end position="109"/>
    </location>
</feature>
<evidence type="ECO:0000256" key="6">
    <source>
        <dbReference type="ARBA" id="ARBA00022475"/>
    </source>
</evidence>
<feature type="transmembrane region" description="Helical" evidence="19">
    <location>
        <begin position="409"/>
        <end position="429"/>
    </location>
</feature>
<reference evidence="21 23" key="1">
    <citation type="journal article" date="2012" name="J. Bacteriol.">
        <title>Genome sequence of Pectobacterium sp. strain SCC3193.</title>
        <authorList>
            <person name="Koskinen J.P."/>
            <person name="Laine P."/>
            <person name="Niemi O."/>
            <person name="Nykyri J."/>
            <person name="Harjunpaa H."/>
            <person name="Auvinen P."/>
            <person name="Paulin L."/>
            <person name="Pirhonen M."/>
            <person name="Palva T."/>
            <person name="Holm L."/>
        </authorList>
    </citation>
    <scope>NUCLEOTIDE SEQUENCE [LARGE SCALE GENOMIC DNA]</scope>
    <source>
        <strain evidence="21 23">SCC3193</strain>
    </source>
</reference>
<keyword evidence="14 19" id="KW-1133">Transmembrane helix</keyword>
<dbReference type="EMBL" id="WABS01000057">
    <property type="protein sequence ID" value="MBI0556887.1"/>
    <property type="molecule type" value="Genomic_DNA"/>
</dbReference>
<dbReference type="AlphaFoldDB" id="A0A0H3I5X3"/>
<dbReference type="eggNOG" id="COG1807">
    <property type="taxonomic scope" value="Bacteria"/>
</dbReference>
<dbReference type="HAMAP" id="MF_01165">
    <property type="entry name" value="ArnT_transfer"/>
    <property type="match status" value="1"/>
</dbReference>
<dbReference type="GO" id="GO:0005886">
    <property type="term" value="C:plasma membrane"/>
    <property type="evidence" value="ECO:0007669"/>
    <property type="project" value="UniProtKB-SubCell"/>
</dbReference>
<evidence type="ECO:0000256" key="18">
    <source>
        <dbReference type="ARBA" id="ARBA00034054"/>
    </source>
</evidence>
<evidence type="ECO:0000256" key="2">
    <source>
        <dbReference type="ARBA" id="ARBA00005200"/>
    </source>
</evidence>
<evidence type="ECO:0000313" key="22">
    <source>
        <dbReference type="EMBL" id="MBI0556887.1"/>
    </source>
</evidence>
<feature type="transmembrane region" description="Helical" evidence="19">
    <location>
        <begin position="294"/>
        <end position="312"/>
    </location>
</feature>
<evidence type="ECO:0000313" key="24">
    <source>
        <dbReference type="Proteomes" id="UP001194579"/>
    </source>
</evidence>
<dbReference type="GO" id="GO:0103015">
    <property type="term" value="F:4-amino-4-deoxy-L-arabinose transferase activity"/>
    <property type="evidence" value="ECO:0007669"/>
    <property type="project" value="UniProtKB-EC"/>
</dbReference>
<organism evidence="21 23">
    <name type="scientific">Pectobacterium parmentieri</name>
    <dbReference type="NCBI Taxonomy" id="1905730"/>
    <lineage>
        <taxon>Bacteria</taxon>
        <taxon>Pseudomonadati</taxon>
        <taxon>Pseudomonadota</taxon>
        <taxon>Gammaproteobacteria</taxon>
        <taxon>Enterobacterales</taxon>
        <taxon>Pectobacteriaceae</taxon>
        <taxon>Pectobacterium</taxon>
    </lineage>
</organism>
<evidence type="ECO:0000256" key="16">
    <source>
        <dbReference type="ARBA" id="ARBA00023136"/>
    </source>
</evidence>
<evidence type="ECO:0000259" key="20">
    <source>
        <dbReference type="Pfam" id="PF02366"/>
    </source>
</evidence>
<keyword evidence="9 19" id="KW-0441">Lipid A biosynthesis</keyword>
<feature type="transmembrane region" description="Helical" evidence="19">
    <location>
        <begin position="351"/>
        <end position="378"/>
    </location>
</feature>
<feature type="transmembrane region" description="Helical" evidence="19">
    <location>
        <begin position="260"/>
        <end position="282"/>
    </location>
</feature>
<comment type="subcellular location">
    <subcellularLocation>
        <location evidence="1 19">Cell inner membrane</location>
        <topology evidence="1 19">Multi-pass membrane protein</topology>
    </subcellularLocation>
</comment>
<dbReference type="GO" id="GO:0006493">
    <property type="term" value="P:protein O-linked glycosylation"/>
    <property type="evidence" value="ECO:0007669"/>
    <property type="project" value="InterPro"/>
</dbReference>
<dbReference type="InterPro" id="IPR003342">
    <property type="entry name" value="ArnT-like_N"/>
</dbReference>
<dbReference type="Proteomes" id="UP000008044">
    <property type="component" value="Chromosome"/>
</dbReference>
<keyword evidence="16 19" id="KW-0472">Membrane</keyword>
<dbReference type="STRING" id="1905730.W5S_1260"/>
<evidence type="ECO:0000256" key="12">
    <source>
        <dbReference type="ARBA" id="ARBA00022692"/>
    </source>
</evidence>
<dbReference type="PANTHER" id="PTHR33908:SF3">
    <property type="entry name" value="UNDECAPRENYL PHOSPHATE-ALPHA-4-AMINO-4-DEOXY-L-ARABINOSE ARABINOSYL TRANSFERASE"/>
    <property type="match status" value="1"/>
</dbReference>
<feature type="transmembrane region" description="Helical" evidence="19">
    <location>
        <begin position="384"/>
        <end position="402"/>
    </location>
</feature>
<feature type="transmembrane region" description="Helical" evidence="19">
    <location>
        <begin position="165"/>
        <end position="195"/>
    </location>
</feature>
<evidence type="ECO:0000256" key="10">
    <source>
        <dbReference type="ARBA" id="ARBA00022676"/>
    </source>
</evidence>
<keyword evidence="15 19" id="KW-0443">Lipid metabolism</keyword>
<sequence>MEKGMFKLKSTVIVVLFALLYLLPLNGRWLWSPDETRYAEISREMLQRGDWIVPHLLGIRYFEKPVAGYWLNNMSQWLLGHTNFSVRFASVFSTALSALLVFWLAMLLWKNQRTALLAATIYLTSLLVYGIGTYSVLDPMVTLWMTAALFSHALIFRAKLTRERLLAWGLMGLACGMGFMTKGFLALALPVISVLPVALAQKRIKELLLFGPLAIVVAVLLSAPWALAVHEREADYWHYFFWVEHIQRFAEDDAQHKAPFWYYLPVLIVGTFPWFALLPGALRSSWTERKVNPERFFLLCWVVMPLLFFSIAKGKLLTYILPCFAPLALLMAAWISELAPEVRKRLLRINSWLNIAFGSVLGLAVAMLGLGIVMPHFYQPGEGLTIVSGIVCFIGWIAFAVVSLRKQRTWGYLVAGCPLFLALLVGGSIPTSVVDSKNPQTFIRSHQPLLEDSRYVLSDEVGLAAGLAWELKRSDITLFKARGELNYGLSYAGAADRFVDEEAFPAWLADKRRSGNVVLVLKTDRDSDAEYRNLPVPNQLRKSHRYVLLFYKQVTP</sequence>
<feature type="transmembrane region" description="Helical" evidence="19">
    <location>
        <begin position="116"/>
        <end position="137"/>
    </location>
</feature>
<evidence type="ECO:0000313" key="21">
    <source>
        <dbReference type="EMBL" id="AFI89361.1"/>
    </source>
</evidence>
<keyword evidence="11 19" id="KW-0808">Transferase</keyword>
<comment type="catalytic activity">
    <reaction evidence="18 19">
        <text>4-amino-4-deoxy-alpha-L-arabinopyranosyl di-trans,octa-cis-undecaprenyl phosphate + lipid IVA = lipid IIA + di-trans,octa-cis-undecaprenyl phosphate.</text>
        <dbReference type="EC" id="2.4.2.43"/>
    </reaction>
</comment>
<keyword evidence="24" id="KW-1185">Reference proteome</keyword>
<dbReference type="InterPro" id="IPR022839">
    <property type="entry name" value="ArnT"/>
</dbReference>
<evidence type="ECO:0000256" key="1">
    <source>
        <dbReference type="ARBA" id="ARBA00004429"/>
    </source>
</evidence>
<dbReference type="InterPro" id="IPR050297">
    <property type="entry name" value="LipidA_mod_glycosyltrf_83"/>
</dbReference>
<reference evidence="21" key="2">
    <citation type="submission" date="2012-03" db="EMBL/GenBank/DDBJ databases">
        <authorList>
            <person name="Koskinen P."/>
            <person name="Laine P."/>
            <person name="Niemi O."/>
            <person name="Nykyri J."/>
            <person name="Harjunpaa H."/>
            <person name="Auvinen P."/>
            <person name="Paulin L."/>
            <person name="Pirhonen M."/>
            <person name="Palva T."/>
            <person name="Holm L."/>
        </authorList>
    </citation>
    <scope>NUCLEOTIDE SEQUENCE</scope>
    <source>
        <strain evidence="21">SCC3193</strain>
    </source>
</reference>
<feature type="transmembrane region" description="Helical" evidence="19">
    <location>
        <begin position="207"/>
        <end position="227"/>
    </location>
</feature>
<dbReference type="PATRIC" id="fig|1166016.3.peg.1274"/>